<accession>J9G9N8</accession>
<name>J9G9N8_9ZZZZ</name>
<protein>
    <submittedName>
        <fullName evidence="3">Uncharacterized protein</fullName>
    </submittedName>
</protein>
<feature type="compositionally biased region" description="Polar residues" evidence="2">
    <location>
        <begin position="1"/>
        <end position="11"/>
    </location>
</feature>
<feature type="compositionally biased region" description="Acidic residues" evidence="2">
    <location>
        <begin position="284"/>
        <end position="294"/>
    </location>
</feature>
<organism evidence="3">
    <name type="scientific">gut metagenome</name>
    <dbReference type="NCBI Taxonomy" id="749906"/>
    <lineage>
        <taxon>unclassified sequences</taxon>
        <taxon>metagenomes</taxon>
        <taxon>organismal metagenomes</taxon>
    </lineage>
</organism>
<sequence>MPGSNDNSQYNRNKEQPGEPVVPSTSTVPAQPGPSNVKETVKQEPQGRKVITPQEPEFRGNEDVIAYMEKELDNIPLEDKEKKKKRERMEKWEGIISGISDAVSAASNLYFTSQYAPNMYDPRTSLSAKAKARWDKAKAEREALGNKRLRYALEIARLKREDWNWRRQKKQDEIAAADRERALALDDLKKQLAEHKISAAEYEAKAAKAKAKYAEDLELARIQREKSVADANRARGNYYNSGGGKSGGKRSLTIKGKTMNFNTRDDYAKAVIRYAKEYGIDITEPSEETIDETESSQGSRPVTKSKKKSYNKARDINQIAADVERISNNSQGHGKWRGWGTSSDKGNGDETDW</sequence>
<evidence type="ECO:0000313" key="3">
    <source>
        <dbReference type="EMBL" id="EJX03539.1"/>
    </source>
</evidence>
<proteinExistence type="predicted"/>
<keyword evidence="1" id="KW-0175">Coiled coil</keyword>
<feature type="compositionally biased region" description="Polar residues" evidence="2">
    <location>
        <begin position="23"/>
        <end position="38"/>
    </location>
</feature>
<gene>
    <name evidence="3" type="ORF">EVA_08354</name>
</gene>
<evidence type="ECO:0000256" key="1">
    <source>
        <dbReference type="SAM" id="Coils"/>
    </source>
</evidence>
<feature type="region of interest" description="Disordered" evidence="2">
    <location>
        <begin position="1"/>
        <end position="61"/>
    </location>
</feature>
<feature type="region of interest" description="Disordered" evidence="2">
    <location>
        <begin position="284"/>
        <end position="353"/>
    </location>
</feature>
<dbReference type="EMBL" id="AMCI01002123">
    <property type="protein sequence ID" value="EJX03539.1"/>
    <property type="molecule type" value="Genomic_DNA"/>
</dbReference>
<dbReference type="AlphaFoldDB" id="J9G9N8"/>
<comment type="caution">
    <text evidence="3">The sequence shown here is derived from an EMBL/GenBank/DDBJ whole genome shotgun (WGS) entry which is preliminary data.</text>
</comment>
<evidence type="ECO:0000256" key="2">
    <source>
        <dbReference type="SAM" id="MobiDB-lite"/>
    </source>
</evidence>
<feature type="coiled-coil region" evidence="1">
    <location>
        <begin position="185"/>
        <end position="219"/>
    </location>
</feature>
<reference evidence="3" key="1">
    <citation type="journal article" date="2012" name="PLoS ONE">
        <title>Gene sets for utilization of primary and secondary nutrition supplies in the distal gut of endangered iberian lynx.</title>
        <authorList>
            <person name="Alcaide M."/>
            <person name="Messina E."/>
            <person name="Richter M."/>
            <person name="Bargiela R."/>
            <person name="Peplies J."/>
            <person name="Huws S.A."/>
            <person name="Newbold C.J."/>
            <person name="Golyshin P.N."/>
            <person name="Simon M.A."/>
            <person name="Lopez G."/>
            <person name="Yakimov M.M."/>
            <person name="Ferrer M."/>
        </authorList>
    </citation>
    <scope>NUCLEOTIDE SEQUENCE</scope>
</reference>